<dbReference type="AlphaFoldDB" id="A0A5M3WDH5"/>
<organism evidence="1 2">
    <name type="scientific">Acrocarpospora macrocephala</name>
    <dbReference type="NCBI Taxonomy" id="150177"/>
    <lineage>
        <taxon>Bacteria</taxon>
        <taxon>Bacillati</taxon>
        <taxon>Actinomycetota</taxon>
        <taxon>Actinomycetes</taxon>
        <taxon>Streptosporangiales</taxon>
        <taxon>Streptosporangiaceae</taxon>
        <taxon>Acrocarpospora</taxon>
    </lineage>
</organism>
<comment type="caution">
    <text evidence="1">The sequence shown here is derived from an EMBL/GenBank/DDBJ whole genome shotgun (WGS) entry which is preliminary data.</text>
</comment>
<name>A0A5M3WDH5_9ACTN</name>
<protein>
    <submittedName>
        <fullName evidence="1">Uncharacterized protein</fullName>
    </submittedName>
</protein>
<proteinExistence type="predicted"/>
<accession>A0A5M3WDH5</accession>
<gene>
    <name evidence="1" type="ORF">Amac_007120</name>
</gene>
<keyword evidence="2" id="KW-1185">Reference proteome</keyword>
<sequence>MEGLAGGNPVALASPSLVQALSPMSAIDRAAAVLIVRRLRVGGMCQRYG</sequence>
<dbReference type="Proteomes" id="UP000331127">
    <property type="component" value="Unassembled WGS sequence"/>
</dbReference>
<evidence type="ECO:0000313" key="2">
    <source>
        <dbReference type="Proteomes" id="UP000331127"/>
    </source>
</evidence>
<dbReference type="EMBL" id="BLAE01000005">
    <property type="protein sequence ID" value="GES07117.1"/>
    <property type="molecule type" value="Genomic_DNA"/>
</dbReference>
<evidence type="ECO:0000313" key="1">
    <source>
        <dbReference type="EMBL" id="GES07117.1"/>
    </source>
</evidence>
<reference evidence="1 2" key="1">
    <citation type="submission" date="2019-10" db="EMBL/GenBank/DDBJ databases">
        <title>Whole genome shotgun sequence of Acrocarpospora macrocephala NBRC 16266.</title>
        <authorList>
            <person name="Ichikawa N."/>
            <person name="Kimura A."/>
            <person name="Kitahashi Y."/>
            <person name="Komaki H."/>
            <person name="Oguchi A."/>
        </authorList>
    </citation>
    <scope>NUCLEOTIDE SEQUENCE [LARGE SCALE GENOMIC DNA]</scope>
    <source>
        <strain evidence="1 2">NBRC 16266</strain>
    </source>
</reference>